<dbReference type="SUPFAM" id="SSF75620">
    <property type="entry name" value="Release factor"/>
    <property type="match status" value="1"/>
</dbReference>
<dbReference type="InterPro" id="IPR005139">
    <property type="entry name" value="PCRF"/>
</dbReference>
<keyword evidence="4 8" id="KW-0488">Methylation</keyword>
<dbReference type="PANTHER" id="PTHR43804:SF7">
    <property type="entry name" value="LD18447P"/>
    <property type="match status" value="1"/>
</dbReference>
<dbReference type="FunFam" id="3.30.70.1660:FF:000004">
    <property type="entry name" value="Peptide chain release factor 1"/>
    <property type="match status" value="1"/>
</dbReference>
<dbReference type="GO" id="GO:0005829">
    <property type="term" value="C:cytosol"/>
    <property type="evidence" value="ECO:0007669"/>
    <property type="project" value="UniProtKB-ARBA"/>
</dbReference>
<dbReference type="InterPro" id="IPR004373">
    <property type="entry name" value="RF-1"/>
</dbReference>
<dbReference type="GO" id="GO:0016149">
    <property type="term" value="F:translation release factor activity, codon specific"/>
    <property type="evidence" value="ECO:0007669"/>
    <property type="project" value="UniProtKB-UniRule"/>
</dbReference>
<evidence type="ECO:0000256" key="4">
    <source>
        <dbReference type="ARBA" id="ARBA00022481"/>
    </source>
</evidence>
<comment type="caution">
    <text evidence="11">The sequence shown here is derived from an EMBL/GenBank/DDBJ whole genome shotgun (WGS) entry which is preliminary data.</text>
</comment>
<proteinExistence type="inferred from homology"/>
<evidence type="ECO:0000259" key="10">
    <source>
        <dbReference type="PROSITE" id="PS00745"/>
    </source>
</evidence>
<dbReference type="Proteomes" id="UP000223071">
    <property type="component" value="Unassembled WGS sequence"/>
</dbReference>
<accession>A0A2A9HH94</accession>
<feature type="modified residue" description="N5-methylglutamine" evidence="8">
    <location>
        <position position="236"/>
    </location>
</feature>
<dbReference type="SMART" id="SM00937">
    <property type="entry name" value="PCRF"/>
    <property type="match status" value="1"/>
</dbReference>
<organism evidence="11 12">
    <name type="scientific">Tepidiforma thermophila (strain KCTC 52669 / CGMCC 1.13589 / G233)</name>
    <dbReference type="NCBI Taxonomy" id="2761530"/>
    <lineage>
        <taxon>Bacteria</taxon>
        <taxon>Bacillati</taxon>
        <taxon>Chloroflexota</taxon>
        <taxon>Tepidiformia</taxon>
        <taxon>Tepidiformales</taxon>
        <taxon>Tepidiformaceae</taxon>
        <taxon>Tepidiforma</taxon>
    </lineage>
</organism>
<evidence type="ECO:0000256" key="9">
    <source>
        <dbReference type="SAM" id="Coils"/>
    </source>
</evidence>
<dbReference type="Pfam" id="PF00472">
    <property type="entry name" value="RF-1"/>
    <property type="match status" value="1"/>
</dbReference>
<dbReference type="PANTHER" id="PTHR43804">
    <property type="entry name" value="LD18447P"/>
    <property type="match status" value="1"/>
</dbReference>
<evidence type="ECO:0000256" key="6">
    <source>
        <dbReference type="ARBA" id="ARBA00022917"/>
    </source>
</evidence>
<gene>
    <name evidence="8" type="primary">prfA</name>
    <name evidence="11" type="ORF">A9A59_1974</name>
</gene>
<dbReference type="Gene3D" id="6.10.140.1950">
    <property type="match status" value="1"/>
</dbReference>
<evidence type="ECO:0000256" key="7">
    <source>
        <dbReference type="ARBA" id="ARBA00050039"/>
    </source>
</evidence>
<reference evidence="11 12" key="1">
    <citation type="submission" date="2017-09" db="EMBL/GenBank/DDBJ databases">
        <title>Sequencing the genomes of two abundant thermophiles in Great Basin hot springs: Thermocrinis jamiesonii and novel Chloroflexi Thermoflexus hugenholtzii.</title>
        <authorList>
            <person name="Hedlund B."/>
        </authorList>
    </citation>
    <scope>NUCLEOTIDE SEQUENCE [LARGE SCALE GENOMIC DNA]</scope>
    <source>
        <strain evidence="11 12">G233</strain>
    </source>
</reference>
<name>A0A2A9HH94_TEPT2</name>
<dbReference type="Pfam" id="PF03462">
    <property type="entry name" value="PCRF"/>
    <property type="match status" value="1"/>
</dbReference>
<dbReference type="RefSeq" id="WP_098504098.1">
    <property type="nucleotide sequence ID" value="NZ_PDJQ01000001.1"/>
</dbReference>
<protein>
    <recommendedName>
        <fullName evidence="7 8">Peptide chain release factor 1</fullName>
        <shortName evidence="8">RF-1</shortName>
    </recommendedName>
</protein>
<feature type="domain" description="Prokaryotic-type class I peptide chain release factors" evidence="10">
    <location>
        <begin position="229"/>
        <end position="245"/>
    </location>
</feature>
<evidence type="ECO:0000256" key="1">
    <source>
        <dbReference type="ARBA" id="ARBA00002986"/>
    </source>
</evidence>
<sequence>MDANVLAQLERVNARYDELTAEMGRPEVAADFEAVSKLAKERAEIEPIVEVFREYRSAQEDAGSARALLQEADPEMKELAQEELEDAERRMHELEQRLKRMLLPKDPRDSRNVIVEIRAGAGGEEAALFAHELFRMYQRYAERKGWQTEILSASESDKGGFKEVVFEVRGEGAYSRLKYESGVHRVQRVPETEAQGRIHTSTATVAVLPEAEEVDVDIDEKDLRVDIFHSSGAGGQNVNKVATAVRITHIPTGIVVVCQDERSQLKNRIKAMTHLRSRLFDLEQQKLEAELTANRRSQVGTGDRSEKIRTYNFPQDRITDHRIGLTVHNISQRLDGDLDDIIDAVATADEAARLEAMA</sequence>
<comment type="PTM">
    <text evidence="8">Methylated by PrmC. Methylation increases the termination efficiency of RF1.</text>
</comment>
<evidence type="ECO:0000256" key="8">
    <source>
        <dbReference type="HAMAP-Rule" id="MF_00093"/>
    </source>
</evidence>
<evidence type="ECO:0000313" key="11">
    <source>
        <dbReference type="EMBL" id="PFG74733.1"/>
    </source>
</evidence>
<feature type="coiled-coil region" evidence="9">
    <location>
        <begin position="77"/>
        <end position="104"/>
    </location>
</feature>
<dbReference type="HAMAP" id="MF_00093">
    <property type="entry name" value="Rel_fac_1"/>
    <property type="match status" value="1"/>
</dbReference>
<dbReference type="EMBL" id="PDJQ01000001">
    <property type="protein sequence ID" value="PFG74733.1"/>
    <property type="molecule type" value="Genomic_DNA"/>
</dbReference>
<dbReference type="FunFam" id="3.30.160.20:FF:000004">
    <property type="entry name" value="Peptide chain release factor 1"/>
    <property type="match status" value="1"/>
</dbReference>
<comment type="subcellular location">
    <subcellularLocation>
        <location evidence="2 8">Cytoplasm</location>
    </subcellularLocation>
</comment>
<evidence type="ECO:0000256" key="2">
    <source>
        <dbReference type="ARBA" id="ARBA00004496"/>
    </source>
</evidence>
<dbReference type="InterPro" id="IPR000352">
    <property type="entry name" value="Pep_chain_release_fac_I"/>
</dbReference>
<dbReference type="AlphaFoldDB" id="A0A2A9HH94"/>
<comment type="function">
    <text evidence="1 8">Peptide chain release factor 1 directs the termination of translation in response to the peptide chain termination codons UAG and UAA.</text>
</comment>
<keyword evidence="9" id="KW-0175">Coiled coil</keyword>
<keyword evidence="6 8" id="KW-0648">Protein biosynthesis</keyword>
<keyword evidence="5 8" id="KW-0963">Cytoplasm</keyword>
<dbReference type="PROSITE" id="PS00745">
    <property type="entry name" value="RF_PROK_I"/>
    <property type="match status" value="1"/>
</dbReference>
<keyword evidence="12" id="KW-1185">Reference proteome</keyword>
<evidence type="ECO:0000256" key="3">
    <source>
        <dbReference type="ARBA" id="ARBA00010835"/>
    </source>
</evidence>
<evidence type="ECO:0000256" key="5">
    <source>
        <dbReference type="ARBA" id="ARBA00022490"/>
    </source>
</evidence>
<dbReference type="InterPro" id="IPR045853">
    <property type="entry name" value="Pep_chain_release_fac_I_sf"/>
</dbReference>
<dbReference type="Gene3D" id="3.30.160.20">
    <property type="match status" value="1"/>
</dbReference>
<comment type="similarity">
    <text evidence="3 8">Belongs to the prokaryotic/mitochondrial release factor family.</text>
</comment>
<dbReference type="InterPro" id="IPR050057">
    <property type="entry name" value="Prokaryotic/Mito_RF"/>
</dbReference>
<evidence type="ECO:0000313" key="12">
    <source>
        <dbReference type="Proteomes" id="UP000223071"/>
    </source>
</evidence>
<dbReference type="Gene3D" id="3.30.70.1660">
    <property type="match status" value="2"/>
</dbReference>
<dbReference type="NCBIfam" id="NF001859">
    <property type="entry name" value="PRK00591.1"/>
    <property type="match status" value="1"/>
</dbReference>
<dbReference type="NCBIfam" id="TIGR00019">
    <property type="entry name" value="prfA"/>
    <property type="match status" value="1"/>
</dbReference>
<dbReference type="FunFam" id="3.30.70.1660:FF:000002">
    <property type="entry name" value="Peptide chain release factor 1"/>
    <property type="match status" value="1"/>
</dbReference>